<evidence type="ECO:0000256" key="1">
    <source>
        <dbReference type="SAM" id="SignalP"/>
    </source>
</evidence>
<keyword evidence="3" id="KW-1185">Reference proteome</keyword>
<dbReference type="AlphaFoldDB" id="A0A7T1AMM9"/>
<name>A0A7T1AMM9_ATRLM</name>
<keyword evidence="1" id="KW-0732">Signal</keyword>
<protein>
    <recommendedName>
        <fullName evidence="4">Lipoprotein</fullName>
    </recommendedName>
</protein>
<accession>A0A7T1AMM9</accession>
<feature type="signal peptide" evidence="1">
    <location>
        <begin position="1"/>
        <end position="20"/>
    </location>
</feature>
<evidence type="ECO:0000313" key="3">
    <source>
        <dbReference type="Proteomes" id="UP000594463"/>
    </source>
</evidence>
<evidence type="ECO:0008006" key="4">
    <source>
        <dbReference type="Google" id="ProtNLM"/>
    </source>
</evidence>
<reference evidence="2 3" key="1">
    <citation type="journal article" date="2021" name="Nat. Commun.">
        <title>Isolation of a member of the candidate phylum Atribacteria reveals a unique cell membrane structure.</title>
        <authorList>
            <person name="Taiki K."/>
            <person name="Nobu M.K."/>
            <person name="Kusada H."/>
            <person name="Meng X.-Y."/>
            <person name="Hosoki N."/>
            <person name="Uematsu K."/>
            <person name="Yoshioka H."/>
            <person name="Kamagata Y."/>
            <person name="Tamaki H."/>
        </authorList>
    </citation>
    <scope>NUCLEOTIDE SEQUENCE [LARGE SCALE GENOMIC DNA]</scope>
    <source>
        <strain evidence="2 3">RT761</strain>
    </source>
</reference>
<organism evidence="2 3">
    <name type="scientific">Atribacter laminatus</name>
    <dbReference type="NCBI Taxonomy" id="2847778"/>
    <lineage>
        <taxon>Bacteria</taxon>
        <taxon>Pseudomonadati</taxon>
        <taxon>Atribacterota</taxon>
        <taxon>Atribacteria</taxon>
        <taxon>Atribacterales</taxon>
        <taxon>Atribacteraceae</taxon>
        <taxon>Atribacter</taxon>
    </lineage>
</organism>
<sequence>MKRAFILAILSLTFIIFLNGCSGTPQNDLSSNLVCSITTQLSNNQICYQSSLANNSTQGFTITKVEVTVCVLGICGPAQGIPEAEAYCPAGQSETNSGCVDLTVTPGILTGTLKIAFSGTYDDGTPDEKTCTVNW</sequence>
<dbReference type="EMBL" id="CP065383">
    <property type="protein sequence ID" value="QPM68722.1"/>
    <property type="molecule type" value="Genomic_DNA"/>
</dbReference>
<gene>
    <name evidence="2" type="ORF">RT761_01944</name>
</gene>
<feature type="chain" id="PRO_5031202783" description="Lipoprotein" evidence="1">
    <location>
        <begin position="21"/>
        <end position="135"/>
    </location>
</feature>
<proteinExistence type="predicted"/>
<dbReference type="Proteomes" id="UP000594463">
    <property type="component" value="Chromosome"/>
</dbReference>
<dbReference type="KEGG" id="alam:RT761_01944"/>
<dbReference type="RefSeq" id="WP_218111217.1">
    <property type="nucleotide sequence ID" value="NZ_CP065383.1"/>
</dbReference>
<evidence type="ECO:0000313" key="2">
    <source>
        <dbReference type="EMBL" id="QPM68722.1"/>
    </source>
</evidence>